<name>A0A7U2IDD2_PHANO</name>
<reference evidence="3" key="1">
    <citation type="journal article" date="2021" name="BMC Genomics">
        <title>Chromosome-level genome assembly and manually-curated proteome of model necrotroph Parastagonospora nodorum Sn15 reveals a genome-wide trove of candidate effector homologs, and redundancy of virulence-related functions within an accessory chromosome.</title>
        <authorList>
            <person name="Bertazzoni S."/>
            <person name="Jones D.A.B."/>
            <person name="Phan H.T."/>
            <person name="Tan K.-C."/>
            <person name="Hane J.K."/>
        </authorList>
    </citation>
    <scope>NUCLEOTIDE SEQUENCE [LARGE SCALE GENOMIC DNA]</scope>
    <source>
        <strain evidence="3">SN15 / ATCC MYA-4574 / FGSC 10173)</strain>
    </source>
</reference>
<keyword evidence="3" id="KW-1185">Reference proteome</keyword>
<dbReference type="KEGG" id="pno:SNOG_16165"/>
<dbReference type="VEuPathDB" id="FungiDB:JI435_161650"/>
<sequence>MSTHVLCDTQSPYSDTSSQHSDLSCYSDSRSIENWLKVVFAARNRSEKGRAGAAPRHSRATYHTAKSCSTATIRTRTMRDNKRRNARVTRSKSRRKPTTEEIGSVEVNVAALHIAEGNERERNMEDIDDSRTAKCPLSELPLLSQPDLTVLQSTTSAHRWKSADTLSERTYLGLLAPSDFW</sequence>
<dbReference type="AlphaFoldDB" id="A0A7U2IDD2"/>
<organism evidence="2 3">
    <name type="scientific">Phaeosphaeria nodorum (strain SN15 / ATCC MYA-4574 / FGSC 10173)</name>
    <name type="common">Glume blotch fungus</name>
    <name type="synonym">Parastagonospora nodorum</name>
    <dbReference type="NCBI Taxonomy" id="321614"/>
    <lineage>
        <taxon>Eukaryota</taxon>
        <taxon>Fungi</taxon>
        <taxon>Dikarya</taxon>
        <taxon>Ascomycota</taxon>
        <taxon>Pezizomycotina</taxon>
        <taxon>Dothideomycetes</taxon>
        <taxon>Pleosporomycetidae</taxon>
        <taxon>Pleosporales</taxon>
        <taxon>Pleosporineae</taxon>
        <taxon>Phaeosphaeriaceae</taxon>
        <taxon>Parastagonospora</taxon>
    </lineage>
</organism>
<dbReference type="RefSeq" id="XP_001806291.1">
    <property type="nucleotide sequence ID" value="XM_001806239.1"/>
</dbReference>
<evidence type="ECO:0000313" key="2">
    <source>
        <dbReference type="EMBL" id="QRD07781.1"/>
    </source>
</evidence>
<feature type="region of interest" description="Disordered" evidence="1">
    <location>
        <begin position="80"/>
        <end position="100"/>
    </location>
</feature>
<feature type="compositionally biased region" description="Basic residues" evidence="1">
    <location>
        <begin position="81"/>
        <end position="96"/>
    </location>
</feature>
<protein>
    <submittedName>
        <fullName evidence="2">Uncharacterized protein</fullName>
    </submittedName>
</protein>
<dbReference type="EMBL" id="CP069045">
    <property type="protein sequence ID" value="QRD07781.1"/>
    <property type="molecule type" value="Genomic_DNA"/>
</dbReference>
<gene>
    <name evidence="2" type="ORF">JI435_161650</name>
</gene>
<dbReference type="OMA" id="WISADTQ"/>
<dbReference type="Proteomes" id="UP000663193">
    <property type="component" value="Chromosome 23"/>
</dbReference>
<accession>A0A7U2IDD2</accession>
<dbReference type="OrthoDB" id="3778619at2759"/>
<feature type="region of interest" description="Disordered" evidence="1">
    <location>
        <begin position="1"/>
        <end position="23"/>
    </location>
</feature>
<evidence type="ECO:0000256" key="1">
    <source>
        <dbReference type="SAM" id="MobiDB-lite"/>
    </source>
</evidence>
<proteinExistence type="predicted"/>
<evidence type="ECO:0000313" key="3">
    <source>
        <dbReference type="Proteomes" id="UP000663193"/>
    </source>
</evidence>
<feature type="region of interest" description="Disordered" evidence="1">
    <location>
        <begin position="45"/>
        <end position="67"/>
    </location>
</feature>